<accession>A0A1L3I9H5</accession>
<dbReference type="AlphaFoldDB" id="A0A1L3I9H5"/>
<dbReference type="KEGG" id="php:PhaeoP97_03487"/>
<gene>
    <name evidence="1" type="ORF">PhaeoP97_03487</name>
</gene>
<reference evidence="2" key="1">
    <citation type="submission" date="2016-07" db="EMBL/GenBank/DDBJ databases">
        <title>Phaeobacter portensis sp. nov., a tropodithietic acid producing bacterium isolated from a German harbor.</title>
        <authorList>
            <person name="Freese H.M."/>
            <person name="Bunk B."/>
            <person name="Breider S."/>
            <person name="Brinkhoff T."/>
        </authorList>
    </citation>
    <scope>NUCLEOTIDE SEQUENCE [LARGE SCALE GENOMIC DNA]</scope>
    <source>
        <strain evidence="2">P97</strain>
    </source>
</reference>
<protein>
    <submittedName>
        <fullName evidence="1">Uncharacterized protein</fullName>
    </submittedName>
</protein>
<evidence type="ECO:0000313" key="1">
    <source>
        <dbReference type="EMBL" id="APG48840.1"/>
    </source>
</evidence>
<dbReference type="EMBL" id="CP016364">
    <property type="protein sequence ID" value="APG48840.1"/>
    <property type="molecule type" value="Genomic_DNA"/>
</dbReference>
<dbReference type="STRING" id="1844006.PhaeoP97_03487"/>
<evidence type="ECO:0000313" key="2">
    <source>
        <dbReference type="Proteomes" id="UP000183859"/>
    </source>
</evidence>
<keyword evidence="2" id="KW-1185">Reference proteome</keyword>
<proteinExistence type="predicted"/>
<name>A0A1L3I9H5_9RHOB</name>
<dbReference type="Proteomes" id="UP000183859">
    <property type="component" value="Chromosome"/>
</dbReference>
<organism evidence="1 2">
    <name type="scientific">Phaeobacter porticola</name>
    <dbReference type="NCBI Taxonomy" id="1844006"/>
    <lineage>
        <taxon>Bacteria</taxon>
        <taxon>Pseudomonadati</taxon>
        <taxon>Pseudomonadota</taxon>
        <taxon>Alphaproteobacteria</taxon>
        <taxon>Rhodobacterales</taxon>
        <taxon>Roseobacteraceae</taxon>
        <taxon>Phaeobacter</taxon>
    </lineage>
</organism>
<sequence length="90" mass="10081">MMTPYNWIRCAHITATDQSCGPSQFVNLFRELSELTSTIVRKYEAIMIRTIKQGAFIFVQGTFVRSLPNGRISVRVGSKTYEGKPVGHAA</sequence>